<accession>A0ABN9UM56</accession>
<evidence type="ECO:0000256" key="1">
    <source>
        <dbReference type="ARBA" id="ARBA00010718"/>
    </source>
</evidence>
<sequence length="519" mass="54118">VSEGAARPPQRGAGPGRAGARLFPERRGDRPAHAPLAMQLVAAAGAALLSLALLPPGARGRSLRHAAGRRDRGGGGAPGWDYSDDGKSWRMGQCCAGAGQSPINISEAARHSNTSAGPRSLFYRYDRYYRPITMRNDGRVLAGELEGPAGGFALGAHYPAGIDAEYELWRLEIHSPSEHTFLGKRVDLEVQLFHRLAGASEADAQAPNHTAVVSLGYASSLQPSPISRPPAVLDALRQGGLPQEEGAETLVNGDSSVFVDLARAFQPLPGQAGAAGGGGQAFWQYTGSLTSPPCTADVQWFVRSSPLPARPDALEAYRRALQAGRGLERAAEAGNARALQPSCGARLTRWAAEAAFQDSAAEEKGRGFRGACASLAEPRGPAVLAWGLGQESNEAAFRRAEADNVGNEDALANAIGGTGPVSTAESQARLDYERCAQAIASSEAELQGAARQAAAECDGAVATASYLGEVGTEASGALNSVQQAQCASSQAVAARLRIQAEVQKRTCRALKRKADAAQR</sequence>
<evidence type="ECO:0000256" key="6">
    <source>
        <dbReference type="ARBA" id="ARBA00048348"/>
    </source>
</evidence>
<reference evidence="9" key="1">
    <citation type="submission" date="2023-10" db="EMBL/GenBank/DDBJ databases">
        <authorList>
            <person name="Chen Y."/>
            <person name="Shah S."/>
            <person name="Dougan E. K."/>
            <person name="Thang M."/>
            <person name="Chan C."/>
        </authorList>
    </citation>
    <scope>NUCLEOTIDE SEQUENCE [LARGE SCALE GENOMIC DNA]</scope>
</reference>
<evidence type="ECO:0000256" key="2">
    <source>
        <dbReference type="ARBA" id="ARBA00012925"/>
    </source>
</evidence>
<dbReference type="Pfam" id="PF00194">
    <property type="entry name" value="Carb_anhydrase"/>
    <property type="match status" value="1"/>
</dbReference>
<dbReference type="Proteomes" id="UP001189429">
    <property type="component" value="Unassembled WGS sequence"/>
</dbReference>
<organism evidence="9 10">
    <name type="scientific">Prorocentrum cordatum</name>
    <dbReference type="NCBI Taxonomy" id="2364126"/>
    <lineage>
        <taxon>Eukaryota</taxon>
        <taxon>Sar</taxon>
        <taxon>Alveolata</taxon>
        <taxon>Dinophyceae</taxon>
        <taxon>Prorocentrales</taxon>
        <taxon>Prorocentraceae</taxon>
        <taxon>Prorocentrum</taxon>
    </lineage>
</organism>
<gene>
    <name evidence="9" type="ORF">PCOR1329_LOCUS49385</name>
</gene>
<dbReference type="SUPFAM" id="SSF51069">
    <property type="entry name" value="Carbonic anhydrase"/>
    <property type="match status" value="1"/>
</dbReference>
<dbReference type="PROSITE" id="PS51144">
    <property type="entry name" value="ALPHA_CA_2"/>
    <property type="match status" value="1"/>
</dbReference>
<keyword evidence="10" id="KW-1185">Reference proteome</keyword>
<dbReference type="PANTHER" id="PTHR18952">
    <property type="entry name" value="CARBONIC ANHYDRASE"/>
    <property type="match status" value="1"/>
</dbReference>
<feature type="domain" description="Alpha-carbonic anhydrase" evidence="8">
    <location>
        <begin position="78"/>
        <end position="351"/>
    </location>
</feature>
<feature type="region of interest" description="Disordered" evidence="7">
    <location>
        <begin position="59"/>
        <end position="80"/>
    </location>
</feature>
<evidence type="ECO:0000256" key="3">
    <source>
        <dbReference type="ARBA" id="ARBA00022723"/>
    </source>
</evidence>
<feature type="non-terminal residue" evidence="9">
    <location>
        <position position="1"/>
    </location>
</feature>
<feature type="region of interest" description="Disordered" evidence="7">
    <location>
        <begin position="1"/>
        <end position="29"/>
    </location>
</feature>
<dbReference type="Gene3D" id="3.10.200.10">
    <property type="entry name" value="Alpha carbonic anhydrase"/>
    <property type="match status" value="1"/>
</dbReference>
<dbReference type="InterPro" id="IPR036398">
    <property type="entry name" value="CA_dom_sf"/>
</dbReference>
<feature type="compositionally biased region" description="Low complexity" evidence="7">
    <location>
        <begin position="1"/>
        <end position="12"/>
    </location>
</feature>
<proteinExistence type="inferred from homology"/>
<keyword evidence="5" id="KW-0456">Lyase</keyword>
<name>A0ABN9UM56_9DINO</name>
<keyword evidence="3" id="KW-0479">Metal-binding</keyword>
<dbReference type="EC" id="4.2.1.1" evidence="2"/>
<protein>
    <recommendedName>
        <fullName evidence="2">carbonic anhydrase</fullName>
        <ecNumber evidence="2">4.2.1.1</ecNumber>
    </recommendedName>
</protein>
<dbReference type="SMART" id="SM01057">
    <property type="entry name" value="Carb_anhydrase"/>
    <property type="match status" value="1"/>
</dbReference>
<comment type="catalytic activity">
    <reaction evidence="6">
        <text>hydrogencarbonate + H(+) = CO2 + H2O</text>
        <dbReference type="Rhea" id="RHEA:10748"/>
        <dbReference type="ChEBI" id="CHEBI:15377"/>
        <dbReference type="ChEBI" id="CHEBI:15378"/>
        <dbReference type="ChEBI" id="CHEBI:16526"/>
        <dbReference type="ChEBI" id="CHEBI:17544"/>
        <dbReference type="EC" id="4.2.1.1"/>
    </reaction>
</comment>
<dbReference type="PANTHER" id="PTHR18952:SF265">
    <property type="entry name" value="CARBONIC ANHYDRASE"/>
    <property type="match status" value="1"/>
</dbReference>
<evidence type="ECO:0000256" key="7">
    <source>
        <dbReference type="SAM" id="MobiDB-lite"/>
    </source>
</evidence>
<comment type="caution">
    <text evidence="9">The sequence shown here is derived from an EMBL/GenBank/DDBJ whole genome shotgun (WGS) entry which is preliminary data.</text>
</comment>
<dbReference type="InterPro" id="IPR001148">
    <property type="entry name" value="CA_dom"/>
</dbReference>
<evidence type="ECO:0000259" key="8">
    <source>
        <dbReference type="PROSITE" id="PS51144"/>
    </source>
</evidence>
<dbReference type="EMBL" id="CAUYUJ010015974">
    <property type="protein sequence ID" value="CAK0860410.1"/>
    <property type="molecule type" value="Genomic_DNA"/>
</dbReference>
<comment type="similarity">
    <text evidence="1">Belongs to the alpha-carbonic anhydrase family.</text>
</comment>
<evidence type="ECO:0000256" key="5">
    <source>
        <dbReference type="ARBA" id="ARBA00023239"/>
    </source>
</evidence>
<dbReference type="InterPro" id="IPR023561">
    <property type="entry name" value="Carbonic_anhydrase_a-class"/>
</dbReference>
<evidence type="ECO:0000256" key="4">
    <source>
        <dbReference type="ARBA" id="ARBA00022833"/>
    </source>
</evidence>
<keyword evidence="4" id="KW-0862">Zinc</keyword>
<evidence type="ECO:0000313" key="9">
    <source>
        <dbReference type="EMBL" id="CAK0860410.1"/>
    </source>
</evidence>
<evidence type="ECO:0000313" key="10">
    <source>
        <dbReference type="Proteomes" id="UP001189429"/>
    </source>
</evidence>